<dbReference type="PANTHER" id="PTHR22617">
    <property type="entry name" value="CHEMOTAXIS SENSOR HISTIDINE KINASE-RELATED"/>
    <property type="match status" value="1"/>
</dbReference>
<dbReference type="InterPro" id="IPR002545">
    <property type="entry name" value="CheW-lke_dom"/>
</dbReference>
<dbReference type="GO" id="GO:0005829">
    <property type="term" value="C:cytosol"/>
    <property type="evidence" value="ECO:0007669"/>
    <property type="project" value="TreeGrafter"/>
</dbReference>
<reference evidence="2" key="1">
    <citation type="journal article" date="2015" name="Nature">
        <title>Complex archaea that bridge the gap between prokaryotes and eukaryotes.</title>
        <authorList>
            <person name="Spang A."/>
            <person name="Saw J.H."/>
            <person name="Jorgensen S.L."/>
            <person name="Zaremba-Niedzwiedzka K."/>
            <person name="Martijn J."/>
            <person name="Lind A.E."/>
            <person name="van Eijk R."/>
            <person name="Schleper C."/>
            <person name="Guy L."/>
            <person name="Ettema T.J."/>
        </authorList>
    </citation>
    <scope>NUCLEOTIDE SEQUENCE</scope>
</reference>
<dbReference type="InterPro" id="IPR039315">
    <property type="entry name" value="CheW"/>
</dbReference>
<dbReference type="GO" id="GO:0006935">
    <property type="term" value="P:chemotaxis"/>
    <property type="evidence" value="ECO:0007669"/>
    <property type="project" value="InterPro"/>
</dbReference>
<evidence type="ECO:0000259" key="1">
    <source>
        <dbReference type="PROSITE" id="PS50851"/>
    </source>
</evidence>
<dbReference type="AlphaFoldDB" id="A0A0F9H2Q7"/>
<comment type="caution">
    <text evidence="2">The sequence shown here is derived from an EMBL/GenBank/DDBJ whole genome shotgun (WGS) entry which is preliminary data.</text>
</comment>
<dbReference type="GO" id="GO:0007165">
    <property type="term" value="P:signal transduction"/>
    <property type="evidence" value="ECO:0007669"/>
    <property type="project" value="InterPro"/>
</dbReference>
<evidence type="ECO:0000313" key="2">
    <source>
        <dbReference type="EMBL" id="KKL75910.1"/>
    </source>
</evidence>
<organism evidence="2">
    <name type="scientific">marine sediment metagenome</name>
    <dbReference type="NCBI Taxonomy" id="412755"/>
    <lineage>
        <taxon>unclassified sequences</taxon>
        <taxon>metagenomes</taxon>
        <taxon>ecological metagenomes</taxon>
    </lineage>
</organism>
<feature type="non-terminal residue" evidence="2">
    <location>
        <position position="80"/>
    </location>
</feature>
<dbReference type="PROSITE" id="PS50851">
    <property type="entry name" value="CHEW"/>
    <property type="match status" value="1"/>
</dbReference>
<gene>
    <name evidence="2" type="ORF">LCGC14_2050150</name>
</gene>
<feature type="domain" description="CheW-like" evidence="1">
    <location>
        <begin position="1"/>
        <end position="80"/>
    </location>
</feature>
<dbReference type="Gene3D" id="2.40.50.180">
    <property type="entry name" value="CheA-289, Domain 4"/>
    <property type="match status" value="1"/>
</dbReference>
<protein>
    <recommendedName>
        <fullName evidence="1">CheW-like domain-containing protein</fullName>
    </recommendedName>
</protein>
<dbReference type="EMBL" id="LAZR01024215">
    <property type="protein sequence ID" value="KKL75910.1"/>
    <property type="molecule type" value="Genomic_DNA"/>
</dbReference>
<name>A0A0F9H2Q7_9ZZZZ</name>
<dbReference type="InterPro" id="IPR036061">
    <property type="entry name" value="CheW-like_dom_sf"/>
</dbReference>
<dbReference type="Pfam" id="PF01584">
    <property type="entry name" value="CheW"/>
    <property type="match status" value="1"/>
</dbReference>
<sequence length="80" mass="9059">MIRNRQITRLSKAPAFVKGVINLRGDIIPIIDLRERFGMEQVEYNDMTRVIVVEVEGRSIEYGGGQRKPCNKVRGGADRA</sequence>
<proteinExistence type="predicted"/>
<accession>A0A0F9H2Q7</accession>
<dbReference type="SUPFAM" id="SSF50341">
    <property type="entry name" value="CheW-like"/>
    <property type="match status" value="1"/>
</dbReference>
<dbReference type="PANTHER" id="PTHR22617:SF23">
    <property type="entry name" value="CHEMOTAXIS PROTEIN CHEW"/>
    <property type="match status" value="1"/>
</dbReference>